<dbReference type="Proteomes" id="UP000664369">
    <property type="component" value="Unassembled WGS sequence"/>
</dbReference>
<organism evidence="1 2">
    <name type="scientific">Hymenobacter negativus</name>
    <dbReference type="NCBI Taxonomy" id="2795026"/>
    <lineage>
        <taxon>Bacteria</taxon>
        <taxon>Pseudomonadati</taxon>
        <taxon>Bacteroidota</taxon>
        <taxon>Cytophagia</taxon>
        <taxon>Cytophagales</taxon>
        <taxon>Hymenobacteraceae</taxon>
        <taxon>Hymenobacter</taxon>
    </lineage>
</organism>
<keyword evidence="2" id="KW-1185">Reference proteome</keyword>
<reference evidence="1 2" key="1">
    <citation type="submission" date="2021-03" db="EMBL/GenBank/DDBJ databases">
        <authorList>
            <person name="Kim M.K."/>
        </authorList>
    </citation>
    <scope>NUCLEOTIDE SEQUENCE [LARGE SCALE GENOMIC DNA]</scope>
    <source>
        <strain evidence="1 2">BT442</strain>
    </source>
</reference>
<dbReference type="RefSeq" id="WP_208173814.1">
    <property type="nucleotide sequence ID" value="NZ_JAGETZ010000002.1"/>
</dbReference>
<dbReference type="SUPFAM" id="SSF53448">
    <property type="entry name" value="Nucleotide-diphospho-sugar transferases"/>
    <property type="match status" value="1"/>
</dbReference>
<accession>A0ABS3QAI6</accession>
<comment type="caution">
    <text evidence="1">The sequence shown here is derived from an EMBL/GenBank/DDBJ whole genome shotgun (WGS) entry which is preliminary data.</text>
</comment>
<evidence type="ECO:0000313" key="1">
    <source>
        <dbReference type="EMBL" id="MBO2008269.1"/>
    </source>
</evidence>
<evidence type="ECO:0000313" key="2">
    <source>
        <dbReference type="Proteomes" id="UP000664369"/>
    </source>
</evidence>
<proteinExistence type="predicted"/>
<dbReference type="EMBL" id="JAGETZ010000002">
    <property type="protein sequence ID" value="MBO2008269.1"/>
    <property type="molecule type" value="Genomic_DNA"/>
</dbReference>
<dbReference type="InterPro" id="IPR029044">
    <property type="entry name" value="Nucleotide-diphossugar_trans"/>
</dbReference>
<protein>
    <submittedName>
        <fullName evidence="1">DUF707 domain-containing protein</fullName>
    </submittedName>
</protein>
<gene>
    <name evidence="1" type="ORF">J4E00_04345</name>
</gene>
<name>A0ABS3QAI6_9BACT</name>
<sequence>MKKFRNLIIAPCGNSSTLFATDWLNDKAAKEFDVCLMFYHANIDDASRYEGVEYFYHLKDFKYRMLHQLLTTEAPQLLADYDYFYFLDDDIAIGTTAINRLFELSRTFGTWVSQAALSHNSFCSWPMFKQNPNCLLRYVGQVEVMAPLFSQEALRRCLGTFNENKSSWGLDSVWSKVLGYPPAKLAIFDDVIMEHTRPVGGGELYKKIQADPYEEWETVTRKYDAIKNNFVECGRLEYVNNQHNAMRFKGYKFSEKLDKLKQRIRDYDVMSRVRRRLGSPTPA</sequence>